<dbReference type="GO" id="GO:0005576">
    <property type="term" value="C:extracellular region"/>
    <property type="evidence" value="ECO:0007669"/>
    <property type="project" value="UniProtKB-SubCell"/>
</dbReference>
<gene>
    <name evidence="5" type="ORF">HERILL_LOCUS8921</name>
</gene>
<feature type="chain" id="PRO_5030639789" description="SCP domain-containing protein" evidence="3">
    <location>
        <begin position="21"/>
        <end position="269"/>
    </location>
</feature>
<protein>
    <recommendedName>
        <fullName evidence="4">SCP domain-containing protein</fullName>
    </recommendedName>
</protein>
<feature type="domain" description="SCP" evidence="4">
    <location>
        <begin position="45"/>
        <end position="191"/>
    </location>
</feature>
<comment type="subcellular location">
    <subcellularLocation>
        <location evidence="1">Secreted</location>
    </subcellularLocation>
</comment>
<dbReference type="EMBL" id="LR899011">
    <property type="protein sequence ID" value="CAD7086125.1"/>
    <property type="molecule type" value="Genomic_DNA"/>
</dbReference>
<dbReference type="Gene3D" id="3.40.33.10">
    <property type="entry name" value="CAP"/>
    <property type="match status" value="1"/>
</dbReference>
<dbReference type="PRINTS" id="PR00837">
    <property type="entry name" value="V5TPXLIKE"/>
</dbReference>
<dbReference type="SMART" id="SM00198">
    <property type="entry name" value="SCP"/>
    <property type="match status" value="1"/>
</dbReference>
<dbReference type="Proteomes" id="UP000594454">
    <property type="component" value="Chromosome 3"/>
</dbReference>
<evidence type="ECO:0000256" key="3">
    <source>
        <dbReference type="SAM" id="SignalP"/>
    </source>
</evidence>
<dbReference type="OMA" id="CEYENIY"/>
<dbReference type="PANTHER" id="PTHR10334">
    <property type="entry name" value="CYSTEINE-RICH SECRETORY PROTEIN-RELATED"/>
    <property type="match status" value="1"/>
</dbReference>
<keyword evidence="2" id="KW-0964">Secreted</keyword>
<evidence type="ECO:0000259" key="4">
    <source>
        <dbReference type="SMART" id="SM00198"/>
    </source>
</evidence>
<name>A0A7R8UT38_HERIL</name>
<dbReference type="InterPro" id="IPR035940">
    <property type="entry name" value="CAP_sf"/>
</dbReference>
<dbReference type="InterPro" id="IPR042076">
    <property type="entry name" value="Crisp-like_dom"/>
</dbReference>
<dbReference type="InParanoid" id="A0A7R8UT38"/>
<dbReference type="SUPFAM" id="SSF57546">
    <property type="entry name" value="Crisp domain-like"/>
    <property type="match status" value="1"/>
</dbReference>
<evidence type="ECO:0000313" key="6">
    <source>
        <dbReference type="Proteomes" id="UP000594454"/>
    </source>
</evidence>
<dbReference type="OrthoDB" id="337038at2759"/>
<dbReference type="Gene3D" id="1.10.10.740">
    <property type="entry name" value="Crisp domain"/>
    <property type="match status" value="1"/>
</dbReference>
<dbReference type="PROSITE" id="PS01009">
    <property type="entry name" value="CRISP_1"/>
    <property type="match status" value="1"/>
</dbReference>
<dbReference type="InterPro" id="IPR013871">
    <property type="entry name" value="Cysteine_rich_secretory"/>
</dbReference>
<proteinExistence type="predicted"/>
<dbReference type="InterPro" id="IPR001283">
    <property type="entry name" value="CRISP-related"/>
</dbReference>
<dbReference type="InterPro" id="IPR002413">
    <property type="entry name" value="V5_allergen-like"/>
</dbReference>
<accession>A0A7R8UT38</accession>
<keyword evidence="3" id="KW-0732">Signal</keyword>
<dbReference type="SUPFAM" id="SSF55797">
    <property type="entry name" value="PR-1-like"/>
    <property type="match status" value="1"/>
</dbReference>
<keyword evidence="6" id="KW-1185">Reference proteome</keyword>
<dbReference type="InterPro" id="IPR018244">
    <property type="entry name" value="Allrgn_V5/Tpx1_CS"/>
</dbReference>
<dbReference type="Pfam" id="PF08562">
    <property type="entry name" value="Crisp"/>
    <property type="match status" value="1"/>
</dbReference>
<organism evidence="5 6">
    <name type="scientific">Hermetia illucens</name>
    <name type="common">Black soldier fly</name>
    <dbReference type="NCBI Taxonomy" id="343691"/>
    <lineage>
        <taxon>Eukaryota</taxon>
        <taxon>Metazoa</taxon>
        <taxon>Ecdysozoa</taxon>
        <taxon>Arthropoda</taxon>
        <taxon>Hexapoda</taxon>
        <taxon>Insecta</taxon>
        <taxon>Pterygota</taxon>
        <taxon>Neoptera</taxon>
        <taxon>Endopterygota</taxon>
        <taxon>Diptera</taxon>
        <taxon>Brachycera</taxon>
        <taxon>Stratiomyomorpha</taxon>
        <taxon>Stratiomyidae</taxon>
        <taxon>Hermetiinae</taxon>
        <taxon>Hermetia</taxon>
    </lineage>
</organism>
<sequence length="269" mass="31275">MVRLIYVILILAAVFDNSSHWRMDRRPRLYGDKVPNKLLSPRLRRVQQRIVMLHDYFRTKVIPSASNMLSMKWHRGAARTAQRWADQCRFLTHDTPKGRQVENFGSCGQNIFVSTHKVPWIFALRTWFIERQNFTYGGDMNNLEVVGHYTQMVWATTHKVGCGLAKCRNGPRGKTYFNYVCNYCPIGNYYDRLGFPYRAGRPCGSCPGSCRSRKIRLCTNSCNAVDMWANCDELYRTWPGWLCNETTPEGLDRRRKCLATCTCHGKIHD</sequence>
<reference evidence="5 6" key="1">
    <citation type="submission" date="2020-11" db="EMBL/GenBank/DDBJ databases">
        <authorList>
            <person name="Wallbank WR R."/>
            <person name="Pardo Diaz C."/>
            <person name="Kozak K."/>
            <person name="Martin S."/>
            <person name="Jiggins C."/>
            <person name="Moest M."/>
            <person name="Warren A I."/>
            <person name="Generalovic N T."/>
            <person name="Byers J.R.P. K."/>
            <person name="Montejo-Kovacevich G."/>
            <person name="Yen C E."/>
        </authorList>
    </citation>
    <scope>NUCLEOTIDE SEQUENCE [LARGE SCALE GENOMIC DNA]</scope>
</reference>
<evidence type="ECO:0000256" key="1">
    <source>
        <dbReference type="ARBA" id="ARBA00004613"/>
    </source>
</evidence>
<dbReference type="AlphaFoldDB" id="A0A7R8UT38"/>
<dbReference type="Pfam" id="PF00188">
    <property type="entry name" value="CAP"/>
    <property type="match status" value="1"/>
</dbReference>
<dbReference type="InterPro" id="IPR014044">
    <property type="entry name" value="CAP_dom"/>
</dbReference>
<dbReference type="PRINTS" id="PR00838">
    <property type="entry name" value="V5ALLERGEN"/>
</dbReference>
<feature type="signal peptide" evidence="3">
    <location>
        <begin position="1"/>
        <end position="20"/>
    </location>
</feature>
<evidence type="ECO:0000313" key="5">
    <source>
        <dbReference type="EMBL" id="CAD7086125.1"/>
    </source>
</evidence>
<evidence type="ECO:0000256" key="2">
    <source>
        <dbReference type="ARBA" id="ARBA00022525"/>
    </source>
</evidence>